<feature type="coiled-coil region" evidence="3">
    <location>
        <begin position="109"/>
        <end position="136"/>
    </location>
</feature>
<feature type="compositionally biased region" description="Polar residues" evidence="4">
    <location>
        <begin position="703"/>
        <end position="718"/>
    </location>
</feature>
<feature type="compositionally biased region" description="Low complexity" evidence="4">
    <location>
        <begin position="649"/>
        <end position="659"/>
    </location>
</feature>
<evidence type="ECO:0000256" key="3">
    <source>
        <dbReference type="SAM" id="Coils"/>
    </source>
</evidence>
<dbReference type="Proteomes" id="UP000078544">
    <property type="component" value="Unassembled WGS sequence"/>
</dbReference>
<feature type="compositionally biased region" description="Basic and acidic residues" evidence="4">
    <location>
        <begin position="428"/>
        <end position="439"/>
    </location>
</feature>
<keyword evidence="2 3" id="KW-0175">Coiled coil</keyword>
<evidence type="ECO:0000313" key="5">
    <source>
        <dbReference type="EMBL" id="KZZ99029.1"/>
    </source>
</evidence>
<comment type="similarity">
    <text evidence="1">Belongs to the ADIP family.</text>
</comment>
<name>A0A168EPV4_9HYPO</name>
<dbReference type="InterPro" id="IPR021622">
    <property type="entry name" value="Afadin/alpha-actinin-bd"/>
</dbReference>
<organism evidence="5 6">
    <name type="scientific">Moelleriella libera RCEF 2490</name>
    <dbReference type="NCBI Taxonomy" id="1081109"/>
    <lineage>
        <taxon>Eukaryota</taxon>
        <taxon>Fungi</taxon>
        <taxon>Dikarya</taxon>
        <taxon>Ascomycota</taxon>
        <taxon>Pezizomycotina</taxon>
        <taxon>Sordariomycetes</taxon>
        <taxon>Hypocreomycetidae</taxon>
        <taxon>Hypocreales</taxon>
        <taxon>Clavicipitaceae</taxon>
        <taxon>Moelleriella</taxon>
    </lineage>
</organism>
<feature type="region of interest" description="Disordered" evidence="4">
    <location>
        <begin position="362"/>
        <end position="384"/>
    </location>
</feature>
<feature type="compositionally biased region" description="Low complexity" evidence="4">
    <location>
        <begin position="442"/>
        <end position="452"/>
    </location>
</feature>
<feature type="compositionally biased region" description="Polar residues" evidence="4">
    <location>
        <begin position="582"/>
        <end position="593"/>
    </location>
</feature>
<keyword evidence="6" id="KW-1185">Reference proteome</keyword>
<dbReference type="OrthoDB" id="312015at2759"/>
<feature type="compositionally biased region" description="Basic and acidic residues" evidence="4">
    <location>
        <begin position="362"/>
        <end position="372"/>
    </location>
</feature>
<accession>A0A168EPV4</accession>
<evidence type="ECO:0000256" key="1">
    <source>
        <dbReference type="ARBA" id="ARBA00009291"/>
    </source>
</evidence>
<feature type="compositionally biased region" description="Basic and acidic residues" evidence="4">
    <location>
        <begin position="525"/>
        <end position="540"/>
    </location>
</feature>
<evidence type="ECO:0000256" key="4">
    <source>
        <dbReference type="SAM" id="MobiDB-lite"/>
    </source>
</evidence>
<feature type="region of interest" description="Disordered" evidence="4">
    <location>
        <begin position="418"/>
        <end position="634"/>
    </location>
</feature>
<reference evidence="5 6" key="1">
    <citation type="journal article" date="2016" name="Genome Biol. Evol.">
        <title>Divergent and convergent evolution of fungal pathogenicity.</title>
        <authorList>
            <person name="Shang Y."/>
            <person name="Xiao G."/>
            <person name="Zheng P."/>
            <person name="Cen K."/>
            <person name="Zhan S."/>
            <person name="Wang C."/>
        </authorList>
    </citation>
    <scope>NUCLEOTIDE SEQUENCE [LARGE SCALE GENOMIC DNA]</scope>
    <source>
        <strain evidence="5 6">RCEF 2490</strain>
    </source>
</reference>
<feature type="compositionally biased region" description="Basic residues" evidence="4">
    <location>
        <begin position="685"/>
        <end position="702"/>
    </location>
</feature>
<dbReference type="STRING" id="1081109.A0A168EPV4"/>
<evidence type="ECO:0000313" key="6">
    <source>
        <dbReference type="Proteomes" id="UP000078544"/>
    </source>
</evidence>
<dbReference type="AlphaFoldDB" id="A0A168EPV4"/>
<feature type="compositionally biased region" description="Polar residues" evidence="4">
    <location>
        <begin position="496"/>
        <end position="507"/>
    </location>
</feature>
<feature type="region of interest" description="Disordered" evidence="4">
    <location>
        <begin position="649"/>
        <end position="718"/>
    </location>
</feature>
<gene>
    <name evidence="5" type="ORF">AAL_02580</name>
</gene>
<evidence type="ECO:0000256" key="2">
    <source>
        <dbReference type="ARBA" id="ARBA00023054"/>
    </source>
</evidence>
<sequence>MVDTESLQTASLYINNQLLSRGLLRDGQSIDFVNTRASDEEGALIAGRIISIVNDLILRRDRDAEQRESLSAAMRSLRAENIKLTGDVTRLTEKCTEAQRKADLATAAETTLKTQLRSAEANAKALRDDVARMKSLVAQIRASCATETRRRDRQIDALKKQLGEAGRLRGSRGNPAVTTITVTGVASDGRDTRNDHHGSDAELRGESNAMFAEMARHLTEENDSMLSMMQQIMRQLKEMSGWSGGEREDAHVQKRPTCEDLAADRDSVMTHMRNILTNPSFVPIEEVVVREEEIDRLRLGWLRMESRWKDAVHLMDGWRKRMATSGKPVCDAELRMGMRLSPVRVHDVEETCGAGQNPLSVVKEESEEHAGLDFRSPCPGGRHDVAYEYADREDVSESDATDHDEDVANIDAVMQGTQDSLNNSCDTEESRSHPEERRRPSPLRNSNSASNRGFLQNDKPKARSNQGATPVKGTVQKGVAPVSKSMKSFPVRPKSLTAQTRLPSTVQRPMERPRSPSRTSLDEALLPKREAEVKSERAREPQTQQVSSSKDGTQQQEQVSSKSRAEELVQDEPDPVPDTMEQPRNGNPASRRQSLAASNIAAKLAAAEKNADAARVRAKIRATRSSTRGVSRPVLTTAAGTDAAVRGAVGGAASAKVTTSAETEPPAESAKQENGQLDGSVPKMEKRKRDRKISKTASRRRSTLSPQELQTLMSGSVQ</sequence>
<proteinExistence type="inferred from homology"/>
<dbReference type="Pfam" id="PF11559">
    <property type="entry name" value="ADIP"/>
    <property type="match status" value="1"/>
</dbReference>
<dbReference type="EMBL" id="AZGY01000004">
    <property type="protein sequence ID" value="KZZ99029.1"/>
    <property type="molecule type" value="Genomic_DNA"/>
</dbReference>
<feature type="compositionally biased region" description="Low complexity" evidence="4">
    <location>
        <begin position="594"/>
        <end position="608"/>
    </location>
</feature>
<comment type="caution">
    <text evidence="5">The sequence shown here is derived from an EMBL/GenBank/DDBJ whole genome shotgun (WGS) entry which is preliminary data.</text>
</comment>
<feature type="compositionally biased region" description="Polar residues" evidence="4">
    <location>
        <begin position="541"/>
        <end position="562"/>
    </location>
</feature>
<protein>
    <submittedName>
        <fullName evidence="5">Afadin/alpha-actinin-binding protein</fullName>
    </submittedName>
</protein>